<dbReference type="CDD" id="cd17932">
    <property type="entry name" value="DEXQc_UvrD"/>
    <property type="match status" value="1"/>
</dbReference>
<dbReference type="PROSITE" id="PS51198">
    <property type="entry name" value="UVRD_HELICASE_ATP_BIND"/>
    <property type="match status" value="1"/>
</dbReference>
<evidence type="ECO:0000313" key="18">
    <source>
        <dbReference type="EMBL" id="PIV08474.1"/>
    </source>
</evidence>
<dbReference type="Pfam" id="PF12705">
    <property type="entry name" value="PDDEXK_1"/>
    <property type="match status" value="1"/>
</dbReference>
<dbReference type="Proteomes" id="UP000230119">
    <property type="component" value="Unassembled WGS sequence"/>
</dbReference>
<evidence type="ECO:0000256" key="14">
    <source>
        <dbReference type="ARBA" id="ARBA00048988"/>
    </source>
</evidence>
<comment type="catalytic activity">
    <reaction evidence="12">
        <text>Couples ATP hydrolysis with the unwinding of duplex DNA by translocating in the 3'-5' direction.</text>
        <dbReference type="EC" id="5.6.2.4"/>
    </reaction>
</comment>
<dbReference type="PROSITE" id="PS51217">
    <property type="entry name" value="UVRD_HELICASE_CTER"/>
    <property type="match status" value="1"/>
</dbReference>
<dbReference type="Gene3D" id="3.90.320.10">
    <property type="match status" value="1"/>
</dbReference>
<evidence type="ECO:0000256" key="4">
    <source>
        <dbReference type="ARBA" id="ARBA00022763"/>
    </source>
</evidence>
<dbReference type="InterPro" id="IPR011604">
    <property type="entry name" value="PDDEXK-like_dom_sf"/>
</dbReference>
<keyword evidence="9" id="KW-0238">DNA-binding</keyword>
<evidence type="ECO:0000256" key="15">
    <source>
        <dbReference type="PROSITE-ProRule" id="PRU00560"/>
    </source>
</evidence>
<evidence type="ECO:0000256" key="3">
    <source>
        <dbReference type="ARBA" id="ARBA00022741"/>
    </source>
</evidence>
<evidence type="ECO:0000256" key="9">
    <source>
        <dbReference type="ARBA" id="ARBA00023125"/>
    </source>
</evidence>
<evidence type="ECO:0000256" key="7">
    <source>
        <dbReference type="ARBA" id="ARBA00022839"/>
    </source>
</evidence>
<dbReference type="Gene3D" id="1.10.10.160">
    <property type="match status" value="1"/>
</dbReference>
<evidence type="ECO:0000259" key="16">
    <source>
        <dbReference type="PROSITE" id="PS51198"/>
    </source>
</evidence>
<dbReference type="Gene3D" id="1.10.486.10">
    <property type="entry name" value="PCRA, domain 4"/>
    <property type="match status" value="1"/>
</dbReference>
<reference evidence="19" key="1">
    <citation type="submission" date="2017-09" db="EMBL/GenBank/DDBJ databases">
        <title>Depth-based differentiation of microbial function through sediment-hosted aquifers and enrichment of novel symbionts in the deep terrestrial subsurface.</title>
        <authorList>
            <person name="Probst A.J."/>
            <person name="Ladd B."/>
            <person name="Jarett J.K."/>
            <person name="Geller-Mcgrath D.E."/>
            <person name="Sieber C.M.K."/>
            <person name="Emerson J.B."/>
            <person name="Anantharaman K."/>
            <person name="Thomas B.C."/>
            <person name="Malmstrom R."/>
            <person name="Stieglmeier M."/>
            <person name="Klingl A."/>
            <person name="Woyke T."/>
            <person name="Ryan C.M."/>
            <person name="Banfield J.F."/>
        </authorList>
    </citation>
    <scope>NUCLEOTIDE SEQUENCE [LARGE SCALE GENOMIC DNA]</scope>
</reference>
<gene>
    <name evidence="18" type="ORF">COS52_02510</name>
</gene>
<keyword evidence="7" id="KW-0269">Exonuclease</keyword>
<evidence type="ECO:0000256" key="2">
    <source>
        <dbReference type="ARBA" id="ARBA00022722"/>
    </source>
</evidence>
<keyword evidence="5 15" id="KW-0378">Hydrolase</keyword>
<feature type="binding site" evidence="15">
    <location>
        <begin position="35"/>
        <end position="42"/>
    </location>
    <ligand>
        <name>ATP</name>
        <dbReference type="ChEBI" id="CHEBI:30616"/>
    </ligand>
</feature>
<evidence type="ECO:0000256" key="10">
    <source>
        <dbReference type="ARBA" id="ARBA00023204"/>
    </source>
</evidence>
<dbReference type="GO" id="GO:0043138">
    <property type="term" value="F:3'-5' DNA helicase activity"/>
    <property type="evidence" value="ECO:0007669"/>
    <property type="project" value="UniProtKB-EC"/>
</dbReference>
<evidence type="ECO:0000256" key="1">
    <source>
        <dbReference type="ARBA" id="ARBA00009922"/>
    </source>
</evidence>
<dbReference type="Gene3D" id="3.40.50.300">
    <property type="entry name" value="P-loop containing nucleotide triphosphate hydrolases"/>
    <property type="match status" value="2"/>
</dbReference>
<evidence type="ECO:0000256" key="13">
    <source>
        <dbReference type="ARBA" id="ARBA00034808"/>
    </source>
</evidence>
<keyword evidence="2" id="KW-0540">Nuclease</keyword>
<organism evidence="18 19">
    <name type="scientific">Candidatus Roizmanbacteria bacterium CG03_land_8_20_14_0_80_39_12</name>
    <dbReference type="NCBI Taxonomy" id="1974847"/>
    <lineage>
        <taxon>Bacteria</taxon>
        <taxon>Candidatus Roizmaniibacteriota</taxon>
    </lineage>
</organism>
<evidence type="ECO:0000259" key="17">
    <source>
        <dbReference type="PROSITE" id="PS51217"/>
    </source>
</evidence>
<evidence type="ECO:0000256" key="12">
    <source>
        <dbReference type="ARBA" id="ARBA00034617"/>
    </source>
</evidence>
<keyword evidence="3 15" id="KW-0547">Nucleotide-binding</keyword>
<dbReference type="GO" id="GO:0003677">
    <property type="term" value="F:DNA binding"/>
    <property type="evidence" value="ECO:0007669"/>
    <property type="project" value="UniProtKB-KW"/>
</dbReference>
<dbReference type="AlphaFoldDB" id="A0A2M7BSL7"/>
<dbReference type="PANTHER" id="PTHR11070">
    <property type="entry name" value="UVRD / RECB / PCRA DNA HELICASE FAMILY MEMBER"/>
    <property type="match status" value="1"/>
</dbReference>
<sequence length="1003" mass="116370">MPSPTNKTFLKSCNLLNPRQRQAVDTIEGPVMVIAGPGTGKTQILTLRVAQILLKTQVNPENILALTFTENATAEMKERLSELIGHEAFKVQINTFHGFCNELIQKHFEVFHHLASYLPISELEEIQIIQEIIESHSYVYLRPQGDPAYYFHPIRSAISSLKKEGISPTQFKKAVEKWKADFEKRDDLINLKGKYKGKMKGTAIDEMKHIEKNKEFAEVFAIYEKTIKEKKLYDFNDMIIEVVHAFKRNEQFLSQIRETYQYILIDEHQDTNNAQNSIIEYICSLDDFPNLFVVGDEKQSIFRFQGASLENFLYFQKTFPRATLIQLDENYRSTQKILDSAHALIQHNAQSISAKTHLNANAKYPEVAITLTKFANPSQELFEIATSIENLHGEKKTPYDQMAVLVRKNKNLLSMASVLAKRNIPYIISTDESLFSDRYIKKIISLLKALFFVGEDTYLSRILLMDIFNLDPLAVFHIIKDANKNKIPLWKYIKTLSSPDELVSAFNKLIAWKKQSENKAIDEFFITLIHESGVMEQILKEQDSLSILEKLHVLYEDIKQLQQKNHKLSLEEYLIYLGLLEEHAIAPQVKIAQRKTGSVFISTAHKAKGLEFEHVFIPKTTDSYWGNPRGQSSLIHIPWKYLSRVDQLEKKEDAIEEERRLFYVALTRAKKQIFLSYGAQNDEGKDQLVSRFVFEIPENLIEKKSVAELPLDTKKRIVLTLSPQKPASKTFNKSEMQEYIKNLFIHNGVSVSALNNFISCPWKYLFRNLIRLPDVRGYYLLLGTAVHENIREYILQLKNKKTMSEEQLLAHFKESIALFSASEKDLKTLEEKGSLILSSYYRKRMKDWDGNRESELVIPNIFLEQDISINGKIDMIELKKKNEVVVYDFKTGKAKSRNDLLGLTKKENKDYYRQLVFYKLLLSLYKKGQYKMTKGVIEFVESAVDGDIKNESFTIEDSEVKELIATIREMKDSILNLSFWDTRCEDKDCEYCKLRSHFYRPLD</sequence>
<evidence type="ECO:0000256" key="6">
    <source>
        <dbReference type="ARBA" id="ARBA00022806"/>
    </source>
</evidence>
<keyword evidence="8 15" id="KW-0067">ATP-binding</keyword>
<dbReference type="GO" id="GO:0005524">
    <property type="term" value="F:ATP binding"/>
    <property type="evidence" value="ECO:0007669"/>
    <property type="project" value="UniProtKB-UniRule"/>
</dbReference>
<name>A0A2M7BSL7_9BACT</name>
<dbReference type="EC" id="5.6.2.4" evidence="13"/>
<accession>A0A2M7BSL7</accession>
<evidence type="ECO:0000256" key="8">
    <source>
        <dbReference type="ARBA" id="ARBA00022840"/>
    </source>
</evidence>
<dbReference type="InterPro" id="IPR014017">
    <property type="entry name" value="DNA_helicase_UvrD-like_C"/>
</dbReference>
<protein>
    <recommendedName>
        <fullName evidence="13">DNA 3'-5' helicase</fullName>
        <ecNumber evidence="13">5.6.2.4</ecNumber>
    </recommendedName>
</protein>
<evidence type="ECO:0000256" key="11">
    <source>
        <dbReference type="ARBA" id="ARBA00023235"/>
    </source>
</evidence>
<keyword evidence="10" id="KW-0234">DNA repair</keyword>
<keyword evidence="6 15" id="KW-0347">Helicase</keyword>
<keyword evidence="11" id="KW-0413">Isomerase</keyword>
<dbReference type="PANTHER" id="PTHR11070:SF2">
    <property type="entry name" value="ATP-DEPENDENT DNA HELICASE SRS2"/>
    <property type="match status" value="1"/>
</dbReference>
<comment type="similarity">
    <text evidence="1">Belongs to the helicase family. UvrD subfamily.</text>
</comment>
<comment type="catalytic activity">
    <reaction evidence="14">
        <text>ATP + H2O = ADP + phosphate + H(+)</text>
        <dbReference type="Rhea" id="RHEA:13065"/>
        <dbReference type="ChEBI" id="CHEBI:15377"/>
        <dbReference type="ChEBI" id="CHEBI:15378"/>
        <dbReference type="ChEBI" id="CHEBI:30616"/>
        <dbReference type="ChEBI" id="CHEBI:43474"/>
        <dbReference type="ChEBI" id="CHEBI:456216"/>
        <dbReference type="EC" id="5.6.2.4"/>
    </reaction>
</comment>
<dbReference type="GO" id="GO:0004527">
    <property type="term" value="F:exonuclease activity"/>
    <property type="evidence" value="ECO:0007669"/>
    <property type="project" value="UniProtKB-KW"/>
</dbReference>
<dbReference type="InterPro" id="IPR013986">
    <property type="entry name" value="DExx_box_DNA_helicase_dom_sf"/>
</dbReference>
<feature type="domain" description="UvrD-like helicase ATP-binding" evidence="16">
    <location>
        <begin position="14"/>
        <end position="334"/>
    </location>
</feature>
<dbReference type="EMBL" id="PEVA01000110">
    <property type="protein sequence ID" value="PIV08474.1"/>
    <property type="molecule type" value="Genomic_DNA"/>
</dbReference>
<dbReference type="SUPFAM" id="SSF52540">
    <property type="entry name" value="P-loop containing nucleoside triphosphate hydrolases"/>
    <property type="match status" value="1"/>
</dbReference>
<proteinExistence type="inferred from homology"/>
<dbReference type="Pfam" id="PF13361">
    <property type="entry name" value="UvrD_C"/>
    <property type="match status" value="1"/>
</dbReference>
<keyword evidence="4" id="KW-0227">DNA damage</keyword>
<dbReference type="InterPro" id="IPR038726">
    <property type="entry name" value="PDDEXK_AddAB-type"/>
</dbReference>
<dbReference type="GO" id="GO:0000725">
    <property type="term" value="P:recombinational repair"/>
    <property type="evidence" value="ECO:0007669"/>
    <property type="project" value="TreeGrafter"/>
</dbReference>
<dbReference type="InterPro" id="IPR027417">
    <property type="entry name" value="P-loop_NTPase"/>
</dbReference>
<evidence type="ECO:0000256" key="5">
    <source>
        <dbReference type="ARBA" id="ARBA00022801"/>
    </source>
</evidence>
<dbReference type="InterPro" id="IPR000212">
    <property type="entry name" value="DNA_helicase_UvrD/REP"/>
</dbReference>
<dbReference type="InterPro" id="IPR014016">
    <property type="entry name" value="UvrD-like_ATP-bd"/>
</dbReference>
<dbReference type="Pfam" id="PF00580">
    <property type="entry name" value="UvrD-helicase"/>
    <property type="match status" value="1"/>
</dbReference>
<feature type="domain" description="UvrD-like helicase C-terminal" evidence="17">
    <location>
        <begin position="335"/>
        <end position="609"/>
    </location>
</feature>
<evidence type="ECO:0000313" key="19">
    <source>
        <dbReference type="Proteomes" id="UP000230119"/>
    </source>
</evidence>
<comment type="caution">
    <text evidence="18">The sequence shown here is derived from an EMBL/GenBank/DDBJ whole genome shotgun (WGS) entry which is preliminary data.</text>
</comment>